<dbReference type="PANTHER" id="PTHR10492:SF57">
    <property type="entry name" value="ATP-DEPENDENT DNA HELICASE"/>
    <property type="match status" value="1"/>
</dbReference>
<comment type="cofactor">
    <cofactor evidence="1">
        <name>Mg(2+)</name>
        <dbReference type="ChEBI" id="CHEBI:18420"/>
    </cofactor>
</comment>
<gene>
    <name evidence="4" type="ORF">TSAR_008193</name>
</gene>
<dbReference type="AlphaFoldDB" id="A0A232EIZ6"/>
<keyword evidence="5" id="KW-1185">Reference proteome</keyword>
<dbReference type="OrthoDB" id="7692063at2759"/>
<proteinExistence type="inferred from homology"/>
<comment type="similarity">
    <text evidence="1">Belongs to the helicase family.</text>
</comment>
<dbReference type="InterPro" id="IPR025476">
    <property type="entry name" value="Helitron_helicase-like"/>
</dbReference>
<feature type="domain" description="Helitron helicase-like" evidence="3">
    <location>
        <begin position="151"/>
        <end position="266"/>
    </location>
</feature>
<dbReference type="STRING" id="543379.A0A232EIZ6"/>
<comment type="catalytic activity">
    <reaction evidence="1">
        <text>ATP + H2O = ADP + phosphate + H(+)</text>
        <dbReference type="Rhea" id="RHEA:13065"/>
        <dbReference type="ChEBI" id="CHEBI:15377"/>
        <dbReference type="ChEBI" id="CHEBI:15378"/>
        <dbReference type="ChEBI" id="CHEBI:30616"/>
        <dbReference type="ChEBI" id="CHEBI:43474"/>
        <dbReference type="ChEBI" id="CHEBI:456216"/>
        <dbReference type="EC" id="5.6.2.3"/>
    </reaction>
</comment>
<dbReference type="Pfam" id="PF05970">
    <property type="entry name" value="PIF1"/>
    <property type="match status" value="1"/>
</dbReference>
<evidence type="ECO:0000313" key="4">
    <source>
        <dbReference type="EMBL" id="OXU18340.1"/>
    </source>
</evidence>
<dbReference type="GO" id="GO:0000723">
    <property type="term" value="P:telomere maintenance"/>
    <property type="evidence" value="ECO:0007669"/>
    <property type="project" value="InterPro"/>
</dbReference>
<dbReference type="GO" id="GO:0006310">
    <property type="term" value="P:DNA recombination"/>
    <property type="evidence" value="ECO:0007669"/>
    <property type="project" value="UniProtKB-KW"/>
</dbReference>
<evidence type="ECO:0000259" key="2">
    <source>
        <dbReference type="Pfam" id="PF05970"/>
    </source>
</evidence>
<name>A0A232EIZ6_9HYME</name>
<comment type="caution">
    <text evidence="4">The sequence shown here is derived from an EMBL/GenBank/DDBJ whole genome shotgun (WGS) entry which is preliminary data.</text>
</comment>
<dbReference type="Proteomes" id="UP000215335">
    <property type="component" value="Unassembled WGS sequence"/>
</dbReference>
<keyword evidence="1" id="KW-0347">Helicase</keyword>
<keyword evidence="1" id="KW-0067">ATP-binding</keyword>
<keyword evidence="1" id="KW-0227">DNA damage</keyword>
<dbReference type="Pfam" id="PF14214">
    <property type="entry name" value="Helitron_like_N"/>
    <property type="match status" value="1"/>
</dbReference>
<keyword evidence="1" id="KW-0234">DNA repair</keyword>
<keyword evidence="1" id="KW-0233">DNA recombination</keyword>
<dbReference type="InterPro" id="IPR027417">
    <property type="entry name" value="P-loop_NTPase"/>
</dbReference>
<protein>
    <recommendedName>
        <fullName evidence="1">ATP-dependent DNA helicase</fullName>
        <ecNumber evidence="1">5.6.2.3</ecNumber>
    </recommendedName>
</protein>
<dbReference type="EC" id="5.6.2.3" evidence="1"/>
<evidence type="ECO:0000313" key="5">
    <source>
        <dbReference type="Proteomes" id="UP000215335"/>
    </source>
</evidence>
<dbReference type="GO" id="GO:0016887">
    <property type="term" value="F:ATP hydrolysis activity"/>
    <property type="evidence" value="ECO:0007669"/>
    <property type="project" value="RHEA"/>
</dbReference>
<accession>A0A232EIZ6</accession>
<feature type="domain" description="DNA helicase Pif1-like DEAD-box helicase" evidence="2">
    <location>
        <begin position="458"/>
        <end position="608"/>
    </location>
</feature>
<dbReference type="Gene3D" id="3.40.50.300">
    <property type="entry name" value="P-loop containing nucleotide triphosphate hydrolases"/>
    <property type="match status" value="1"/>
</dbReference>
<keyword evidence="1" id="KW-0547">Nucleotide-binding</keyword>
<organism evidence="4 5">
    <name type="scientific">Trichomalopsis sarcophagae</name>
    <dbReference type="NCBI Taxonomy" id="543379"/>
    <lineage>
        <taxon>Eukaryota</taxon>
        <taxon>Metazoa</taxon>
        <taxon>Ecdysozoa</taxon>
        <taxon>Arthropoda</taxon>
        <taxon>Hexapoda</taxon>
        <taxon>Insecta</taxon>
        <taxon>Pterygota</taxon>
        <taxon>Neoptera</taxon>
        <taxon>Endopterygota</taxon>
        <taxon>Hymenoptera</taxon>
        <taxon>Apocrita</taxon>
        <taxon>Proctotrupomorpha</taxon>
        <taxon>Chalcidoidea</taxon>
        <taxon>Pteromalidae</taxon>
        <taxon>Pteromalinae</taxon>
        <taxon>Trichomalopsis</taxon>
    </lineage>
</organism>
<dbReference type="PANTHER" id="PTHR10492">
    <property type="match status" value="1"/>
</dbReference>
<evidence type="ECO:0000256" key="1">
    <source>
        <dbReference type="RuleBase" id="RU363044"/>
    </source>
</evidence>
<keyword evidence="1" id="KW-0378">Hydrolase</keyword>
<dbReference type="GO" id="GO:0006281">
    <property type="term" value="P:DNA repair"/>
    <property type="evidence" value="ECO:0007669"/>
    <property type="project" value="UniProtKB-KW"/>
</dbReference>
<dbReference type="EMBL" id="NNAY01004122">
    <property type="protein sequence ID" value="OXU18340.1"/>
    <property type="molecule type" value="Genomic_DNA"/>
</dbReference>
<evidence type="ECO:0000259" key="3">
    <source>
        <dbReference type="Pfam" id="PF14214"/>
    </source>
</evidence>
<dbReference type="SUPFAM" id="SSF52540">
    <property type="entry name" value="P-loop containing nucleoside triphosphate hydrolases"/>
    <property type="match status" value="1"/>
</dbReference>
<reference evidence="4 5" key="1">
    <citation type="journal article" date="2017" name="Curr. Biol.">
        <title>The Evolution of Venom by Co-option of Single-Copy Genes.</title>
        <authorList>
            <person name="Martinson E.O."/>
            <person name="Mrinalini"/>
            <person name="Kelkar Y.D."/>
            <person name="Chang C.H."/>
            <person name="Werren J.H."/>
        </authorList>
    </citation>
    <scope>NUCLEOTIDE SEQUENCE [LARGE SCALE GENOMIC DNA]</scope>
    <source>
        <strain evidence="4 5">Alberta</strain>
        <tissue evidence="4">Whole body</tissue>
    </source>
</reference>
<dbReference type="GO" id="GO:0005524">
    <property type="term" value="F:ATP binding"/>
    <property type="evidence" value="ECO:0007669"/>
    <property type="project" value="UniProtKB-KW"/>
</dbReference>
<dbReference type="InterPro" id="IPR010285">
    <property type="entry name" value="DNA_helicase_pif1-like_DEAD"/>
</dbReference>
<dbReference type="GO" id="GO:0043139">
    <property type="term" value="F:5'-3' DNA helicase activity"/>
    <property type="evidence" value="ECO:0007669"/>
    <property type="project" value="UniProtKB-EC"/>
</dbReference>
<sequence length="613" mass="70277">MEQNSELQYETLEILDKIIRENNIFAKSYEMMKQEINNQQSLINAGEPEPELQLLFTLKPGTDRRRYNFQQTNEVAAIFTTTADGEIPESYVTIRNKNTKTLQYVSAMDPNVEPWIYPLFYPYGTQGWHQNLQRINKNNDGNNRRVTRLAYTRYKLAIRPDEFNPFILGRRLFQQYVVDAYVKIEKDRIMYCKTHQKEIKADTYQGLNDYLQNSANDINGQVGKTIILPSTFIGSPRHMQQCYQDSMALINSKEIVDKFISTEIPDSQNATLQEIVLKNMIHGPCGSWCQVDGKCSKKFPKEFVNETSMDENGYPHYRRRNTGISTACLAMGLIEDDEEWIRAMEEATVWMMPVQLRRLFVRILIHCQPVSPEKLWDTFKNAMSEDFSRTNELTISDQKAYAHINNLLNMEGRILSDFPTMDQTVQIHGSHNETVSNNETDGATMAQMAELGQQQYVKLNNEQKEIVDTVLHAIDVNDQPRNNCIYIDGPGGSGKTYFYTTLYNLLSSKNVKVCTMAFTGIAATLLPYGKTVHKTFGLPVPMYHDSSSSIKAQSKQGQFLKNADVFIWDEAPMAPRYALEIANRTLQHIMNNNLPFGGKIFILGGDFRLTSSN</sequence>